<comment type="caution">
    <text evidence="1">The sequence shown here is derived from an EMBL/GenBank/DDBJ whole genome shotgun (WGS) entry which is preliminary data.</text>
</comment>
<proteinExistence type="predicted"/>
<protein>
    <submittedName>
        <fullName evidence="1">Uncharacterized protein</fullName>
    </submittedName>
</protein>
<organism evidence="1">
    <name type="scientific">marine sediment metagenome</name>
    <dbReference type="NCBI Taxonomy" id="412755"/>
    <lineage>
        <taxon>unclassified sequences</taxon>
        <taxon>metagenomes</taxon>
        <taxon>ecological metagenomes</taxon>
    </lineage>
</organism>
<reference evidence="1" key="1">
    <citation type="journal article" date="2014" name="Front. Microbiol.">
        <title>High frequency of phylogenetically diverse reductive dehalogenase-homologous genes in deep subseafloor sedimentary metagenomes.</title>
        <authorList>
            <person name="Kawai M."/>
            <person name="Futagami T."/>
            <person name="Toyoda A."/>
            <person name="Takaki Y."/>
            <person name="Nishi S."/>
            <person name="Hori S."/>
            <person name="Arai W."/>
            <person name="Tsubouchi T."/>
            <person name="Morono Y."/>
            <person name="Uchiyama I."/>
            <person name="Ito T."/>
            <person name="Fujiyama A."/>
            <person name="Inagaki F."/>
            <person name="Takami H."/>
        </authorList>
    </citation>
    <scope>NUCLEOTIDE SEQUENCE</scope>
    <source>
        <strain evidence="1">Expedition CK06-06</strain>
    </source>
</reference>
<dbReference type="AlphaFoldDB" id="X1Q151"/>
<sequence length="80" mass="8778">MGPTAVLMLVGIVLRDGEVHKDTGVGEKITDKADNVFRSVQLLRDTVLIVKGEDKIITAMSHRRTEDDGVDMGTERGELK</sequence>
<gene>
    <name evidence="1" type="ORF">S12H4_07886</name>
</gene>
<accession>X1Q151</accession>
<evidence type="ECO:0000313" key="1">
    <source>
        <dbReference type="EMBL" id="GAI61943.1"/>
    </source>
</evidence>
<name>X1Q151_9ZZZZ</name>
<dbReference type="EMBL" id="BARW01002979">
    <property type="protein sequence ID" value="GAI61943.1"/>
    <property type="molecule type" value="Genomic_DNA"/>
</dbReference>